<dbReference type="PROSITE" id="PS50977">
    <property type="entry name" value="HTH_TETR_2"/>
    <property type="match status" value="1"/>
</dbReference>
<feature type="DNA-binding region" description="H-T-H motif" evidence="5">
    <location>
        <begin position="35"/>
        <end position="54"/>
    </location>
</feature>
<dbReference type="Pfam" id="PF02909">
    <property type="entry name" value="TetR_C_1"/>
    <property type="match status" value="1"/>
</dbReference>
<evidence type="ECO:0000256" key="5">
    <source>
        <dbReference type="PROSITE-ProRule" id="PRU00335"/>
    </source>
</evidence>
<dbReference type="Pfam" id="PF00440">
    <property type="entry name" value="TetR_N"/>
    <property type="match status" value="1"/>
</dbReference>
<dbReference type="Gene3D" id="1.10.357.10">
    <property type="entry name" value="Tetracycline Repressor, domain 2"/>
    <property type="match status" value="1"/>
</dbReference>
<dbReference type="PRINTS" id="PR00400">
    <property type="entry name" value="TETREPRESSOR"/>
</dbReference>
<dbReference type="InterPro" id="IPR003012">
    <property type="entry name" value="Tet_transcr_reg_TetR"/>
</dbReference>
<evidence type="ECO:0000256" key="4">
    <source>
        <dbReference type="ARBA" id="ARBA00023163"/>
    </source>
</evidence>
<dbReference type="RefSeq" id="WP_104912876.1">
    <property type="nucleotide sequence ID" value="NZ_CP026923.1"/>
</dbReference>
<dbReference type="GO" id="GO:0045892">
    <property type="term" value="P:negative regulation of DNA-templated transcription"/>
    <property type="evidence" value="ECO:0007669"/>
    <property type="project" value="InterPro"/>
</dbReference>
<protein>
    <submittedName>
        <fullName evidence="7">TetR family transcriptional regulator</fullName>
    </submittedName>
</protein>
<evidence type="ECO:0000256" key="2">
    <source>
        <dbReference type="ARBA" id="ARBA00023015"/>
    </source>
</evidence>
<organism evidence="7 8">
    <name type="scientific">Pontimonas salivibrio</name>
    <dbReference type="NCBI Taxonomy" id="1159327"/>
    <lineage>
        <taxon>Bacteria</taxon>
        <taxon>Bacillati</taxon>
        <taxon>Actinomycetota</taxon>
        <taxon>Actinomycetes</taxon>
        <taxon>Micrococcales</taxon>
        <taxon>Microbacteriaceae</taxon>
        <taxon>Pontimonas</taxon>
    </lineage>
</organism>
<sequence length="234" mass="26097">MENLVSAEARSSLDRARIIQGAVALADQIGLEPLTMRRLAEHLKTKPMTLYHYVKNKEDILTGMVGYVFDEVERPDVELGWKEAITQRAQSFRLALTRHPWALPIIESQTQPGPNILDHHEAVLSAWMRSGLPLPLIAHGVAISDAFVFGFVLQETTLPLGGEEELGGNLDEASREIIAPLAPEKYPALTRFTAEHVMQPGYDFGDSFDVGLRFILDGIERLDRQTNQDQQAAE</sequence>
<dbReference type="GO" id="GO:0000976">
    <property type="term" value="F:transcription cis-regulatory region binding"/>
    <property type="evidence" value="ECO:0007669"/>
    <property type="project" value="TreeGrafter"/>
</dbReference>
<dbReference type="SUPFAM" id="SSF48498">
    <property type="entry name" value="Tetracyclin repressor-like, C-terminal domain"/>
    <property type="match status" value="1"/>
</dbReference>
<keyword evidence="2" id="KW-0805">Transcription regulation</keyword>
<dbReference type="Gene3D" id="1.10.10.60">
    <property type="entry name" value="Homeodomain-like"/>
    <property type="match status" value="1"/>
</dbReference>
<feature type="domain" description="HTH tetR-type" evidence="6">
    <location>
        <begin position="12"/>
        <end position="72"/>
    </location>
</feature>
<dbReference type="SUPFAM" id="SSF46689">
    <property type="entry name" value="Homeodomain-like"/>
    <property type="match status" value="1"/>
</dbReference>
<dbReference type="InterPro" id="IPR009057">
    <property type="entry name" value="Homeodomain-like_sf"/>
</dbReference>
<dbReference type="GO" id="GO:0046677">
    <property type="term" value="P:response to antibiotic"/>
    <property type="evidence" value="ECO:0007669"/>
    <property type="project" value="InterPro"/>
</dbReference>
<dbReference type="OrthoDB" id="329481at2"/>
<evidence type="ECO:0000256" key="3">
    <source>
        <dbReference type="ARBA" id="ARBA00023125"/>
    </source>
</evidence>
<dbReference type="InterPro" id="IPR036271">
    <property type="entry name" value="Tet_transcr_reg_TetR-rel_C_sf"/>
</dbReference>
<keyword evidence="3 5" id="KW-0238">DNA-binding</keyword>
<keyword evidence="8" id="KW-1185">Reference proteome</keyword>
<proteinExistence type="predicted"/>
<dbReference type="Proteomes" id="UP000243077">
    <property type="component" value="Chromosome"/>
</dbReference>
<dbReference type="GO" id="GO:0003700">
    <property type="term" value="F:DNA-binding transcription factor activity"/>
    <property type="evidence" value="ECO:0007669"/>
    <property type="project" value="TreeGrafter"/>
</dbReference>
<dbReference type="PANTHER" id="PTHR30055">
    <property type="entry name" value="HTH-TYPE TRANSCRIPTIONAL REGULATOR RUTR"/>
    <property type="match status" value="1"/>
</dbReference>
<dbReference type="PANTHER" id="PTHR30055:SF151">
    <property type="entry name" value="TRANSCRIPTIONAL REGULATORY PROTEIN"/>
    <property type="match status" value="1"/>
</dbReference>
<dbReference type="AlphaFoldDB" id="A0A2L2BNL6"/>
<name>A0A2L2BNL6_9MICO</name>
<dbReference type="InterPro" id="IPR050109">
    <property type="entry name" value="HTH-type_TetR-like_transc_reg"/>
</dbReference>
<evidence type="ECO:0000313" key="8">
    <source>
        <dbReference type="Proteomes" id="UP000243077"/>
    </source>
</evidence>
<reference evidence="7 8" key="1">
    <citation type="submission" date="2018-02" db="EMBL/GenBank/DDBJ databases">
        <title>Complete genome of the streamlined marine actinobacterium Pontimonas salivibrio CL-TW6 adapted to coastal planktonic lifestype.</title>
        <authorList>
            <person name="Cho B.C."/>
            <person name="Hardies S.C."/>
            <person name="Jang G.I."/>
            <person name="Hwang C.Y."/>
        </authorList>
    </citation>
    <scope>NUCLEOTIDE SEQUENCE [LARGE SCALE GENOMIC DNA]</scope>
    <source>
        <strain evidence="7 8">CL-TW6</strain>
    </source>
</reference>
<evidence type="ECO:0000256" key="1">
    <source>
        <dbReference type="ARBA" id="ARBA00022491"/>
    </source>
</evidence>
<dbReference type="InterPro" id="IPR001647">
    <property type="entry name" value="HTH_TetR"/>
</dbReference>
<keyword evidence="1" id="KW-0678">Repressor</keyword>
<keyword evidence="4" id="KW-0804">Transcription</keyword>
<evidence type="ECO:0000313" key="7">
    <source>
        <dbReference type="EMBL" id="AVG23237.1"/>
    </source>
</evidence>
<dbReference type="EMBL" id="CP026923">
    <property type="protein sequence ID" value="AVG23237.1"/>
    <property type="molecule type" value="Genomic_DNA"/>
</dbReference>
<gene>
    <name evidence="7" type="ORF">C3B54_11236</name>
</gene>
<evidence type="ECO:0000259" key="6">
    <source>
        <dbReference type="PROSITE" id="PS50977"/>
    </source>
</evidence>
<accession>A0A2L2BNL6</accession>
<dbReference type="InterPro" id="IPR004111">
    <property type="entry name" value="Repressor_TetR_C"/>
</dbReference>
<dbReference type="KEGG" id="psai:C3B54_11236"/>